<gene>
    <name evidence="5" type="ORF">ACGRVM_16225</name>
</gene>
<feature type="domain" description="TraI-like middle" evidence="4">
    <location>
        <begin position="220"/>
        <end position="287"/>
    </location>
</feature>
<feature type="domain" description="Large polyvalent protein-associated" evidence="3">
    <location>
        <begin position="360"/>
        <end position="429"/>
    </location>
</feature>
<protein>
    <submittedName>
        <fullName evidence="5">Relaxase/mobilization nuclease domain-containing protein</fullName>
    </submittedName>
</protein>
<evidence type="ECO:0000313" key="6">
    <source>
        <dbReference type="Proteomes" id="UP001607157"/>
    </source>
</evidence>
<dbReference type="Pfam" id="PF22863">
    <property type="entry name" value="TraI_middle"/>
    <property type="match status" value="1"/>
</dbReference>
<dbReference type="Proteomes" id="UP001607157">
    <property type="component" value="Unassembled WGS sequence"/>
</dbReference>
<feature type="region of interest" description="Disordered" evidence="1">
    <location>
        <begin position="493"/>
        <end position="542"/>
    </location>
</feature>
<dbReference type="RefSeq" id="WP_377173255.1">
    <property type="nucleotide sequence ID" value="NZ_JBHTJC010000008.1"/>
</dbReference>
<dbReference type="InterPro" id="IPR054462">
    <property type="entry name" value="TraI_M"/>
</dbReference>
<evidence type="ECO:0000259" key="3">
    <source>
        <dbReference type="Pfam" id="PF18821"/>
    </source>
</evidence>
<sequence>MICKIIGKEGEKGTGGDRDAFAPGILYICGKAKKVVCRNLSTSRWQDAADEMVLTTELSERVQKPYYHLVLSWHDQERVGDDAMLFAMTRLLRALGLAEHQAVIGTHHDAGRLHVHAITNVVHPLTGRVWSKSNDMQKAELACRQMELDNGWPHDRGRFDFDVIEKNGRRIARLKTSPEIWEKKKIQRAAGKRAKSSGDMKFEKSTGFETFEHGIPDPLRKKFAVLVRNASSWDELHIALGGYGLTYCKSGSGARVRIIGSSEHAKASAFGSRFSISNMEAAFGPFREPETSHLLAPRRDHVEVAALIGTMSEASAKASKASAFKLTLLRRVYTDIHIDARVAEAIRFVALADKPPRITFADGSSIVDYGSRLSTSRSTQETRPTLIAMAKAKGWTSVRPLGSPEFVRRMALECARAGLRVAGVPSEVQVIADEMWEEARRAQTPLARATATMQQHHLVGLVGRGEKIAENKRVRAWKAQLASSIRMHAKAIQDDVGGGDGPTKSRRMKLEERDTRLRSLPDMRTVSNPQPAPDTASMDKRGHRRIARQLRANDHAEIEEMKRVDIGFIAGMGGWSDVSRTHPDSSDRHGAKFRIFQRGGDTLKASLVEDKWLWTSNKSGQSGSVIDLWLCDNPGRNLGHARAAFREIMGGTFGPVASAPDTLSDIRGDHTDARRRWEEARYIEDRRSYAEARGIDRKTLLRFRNDVRAGAFGGIYFAHRNPVSGDIQGFEQRWERNGEKNAARFAKGGHKSANVLGDLASATRMVVLESGLDALALAEMEERHDTIYVSTGGGFGPRSVAALRAYGTGKTVLSGFDNDAAGDLLADKLRALFPASERLAPPSRIEGARQTCKDWLDVLGASKSVGTGPEKMKTEYTGSSAMENDGSFVSEEPPSQPLPSTDSGPSFW</sequence>
<dbReference type="InterPro" id="IPR005094">
    <property type="entry name" value="Endonuclease_MobA/VirD2"/>
</dbReference>
<dbReference type="Gene3D" id="3.40.1360.10">
    <property type="match status" value="1"/>
</dbReference>
<dbReference type="Pfam" id="PF18821">
    <property type="entry name" value="LPD7"/>
    <property type="match status" value="1"/>
</dbReference>
<keyword evidence="6" id="KW-1185">Reference proteome</keyword>
<evidence type="ECO:0000259" key="4">
    <source>
        <dbReference type="Pfam" id="PF22863"/>
    </source>
</evidence>
<dbReference type="InterPro" id="IPR040677">
    <property type="entry name" value="LPD7"/>
</dbReference>
<feature type="compositionally biased region" description="Basic and acidic residues" evidence="1">
    <location>
        <begin position="508"/>
        <end position="521"/>
    </location>
</feature>
<evidence type="ECO:0000256" key="1">
    <source>
        <dbReference type="SAM" id="MobiDB-lite"/>
    </source>
</evidence>
<organism evidence="5 6">
    <name type="scientific">Roseovarius aquimarinus</name>
    <dbReference type="NCBI Taxonomy" id="1229156"/>
    <lineage>
        <taxon>Bacteria</taxon>
        <taxon>Pseudomonadati</taxon>
        <taxon>Pseudomonadota</taxon>
        <taxon>Alphaproteobacteria</taxon>
        <taxon>Rhodobacterales</taxon>
        <taxon>Roseobacteraceae</taxon>
        <taxon>Roseovarius</taxon>
    </lineage>
</organism>
<dbReference type="EMBL" id="JBIHMM010000008">
    <property type="protein sequence ID" value="MFH0255454.1"/>
    <property type="molecule type" value="Genomic_DNA"/>
</dbReference>
<reference evidence="5 6" key="1">
    <citation type="submission" date="2024-10" db="EMBL/GenBank/DDBJ databases">
        <authorList>
            <person name="Yang X.-N."/>
        </authorList>
    </citation>
    <scope>NUCLEOTIDE SEQUENCE [LARGE SCALE GENOMIC DNA]</scope>
    <source>
        <strain evidence="5 6">CAU 1059</strain>
    </source>
</reference>
<feature type="region of interest" description="Disordered" evidence="1">
    <location>
        <begin position="864"/>
        <end position="908"/>
    </location>
</feature>
<comment type="caution">
    <text evidence="5">The sequence shown here is derived from an EMBL/GenBank/DDBJ whole genome shotgun (WGS) entry which is preliminary data.</text>
</comment>
<evidence type="ECO:0000313" key="5">
    <source>
        <dbReference type="EMBL" id="MFH0255454.1"/>
    </source>
</evidence>
<dbReference type="Pfam" id="PF03432">
    <property type="entry name" value="Relaxase"/>
    <property type="match status" value="1"/>
</dbReference>
<accession>A0ABW7IBY9</accession>
<feature type="domain" description="MobA/VirD2-like nuclease" evidence="2">
    <location>
        <begin position="27"/>
        <end position="152"/>
    </location>
</feature>
<dbReference type="Pfam" id="PF13155">
    <property type="entry name" value="Toprim_2"/>
    <property type="match status" value="1"/>
</dbReference>
<evidence type="ECO:0000259" key="2">
    <source>
        <dbReference type="Pfam" id="PF03432"/>
    </source>
</evidence>
<feature type="compositionally biased region" description="Polar residues" evidence="1">
    <location>
        <begin position="898"/>
        <end position="908"/>
    </location>
</feature>
<proteinExistence type="predicted"/>
<name>A0ABW7IBY9_9RHOB</name>